<evidence type="ECO:0000256" key="3">
    <source>
        <dbReference type="ARBA" id="ARBA00022603"/>
    </source>
</evidence>
<sequence>MKKEQQPAKVKVMRSTSGLGLFAMEPIKKGKFIIEYVGDIYTAEEGDNLNNLYIFNVSKKKDIDGSPRWNTARYINHSCRPNAEAEIKKDRVFINAKRNIMLGEELTYDYGKEYWNEYIKPYGCRCAKCVEKRAQSGVTKKKASTTAKKTTKKTGK</sequence>
<gene>
    <name evidence="8" type="ORF">A2494_02805</name>
</gene>
<feature type="region of interest" description="Disordered" evidence="6">
    <location>
        <begin position="136"/>
        <end position="156"/>
    </location>
</feature>
<protein>
    <recommendedName>
        <fullName evidence="7">SET domain-containing protein</fullName>
    </recommendedName>
</protein>
<comment type="subcellular location">
    <subcellularLocation>
        <location evidence="1">Chromosome</location>
    </subcellularLocation>
</comment>
<dbReference type="GO" id="GO:0005694">
    <property type="term" value="C:chromosome"/>
    <property type="evidence" value="ECO:0007669"/>
    <property type="project" value="UniProtKB-SubCell"/>
</dbReference>
<dbReference type="PANTHER" id="PTHR22884">
    <property type="entry name" value="SET DOMAIN PROTEINS"/>
    <property type="match status" value="1"/>
</dbReference>
<evidence type="ECO:0000256" key="4">
    <source>
        <dbReference type="ARBA" id="ARBA00022679"/>
    </source>
</evidence>
<evidence type="ECO:0000256" key="2">
    <source>
        <dbReference type="ARBA" id="ARBA00022454"/>
    </source>
</evidence>
<keyword evidence="4" id="KW-0808">Transferase</keyword>
<dbReference type="SMART" id="SM00317">
    <property type="entry name" value="SET"/>
    <property type="match status" value="1"/>
</dbReference>
<evidence type="ECO:0000256" key="6">
    <source>
        <dbReference type="SAM" id="MobiDB-lite"/>
    </source>
</evidence>
<dbReference type="InterPro" id="IPR050777">
    <property type="entry name" value="SET2_Histone-Lys_MeTrsfase"/>
</dbReference>
<dbReference type="Proteomes" id="UP000178106">
    <property type="component" value="Unassembled WGS sequence"/>
</dbReference>
<dbReference type="EMBL" id="MHLU01000039">
    <property type="protein sequence ID" value="OGZ19831.1"/>
    <property type="molecule type" value="Genomic_DNA"/>
</dbReference>
<accession>A0A1G2E3K1</accession>
<proteinExistence type="predicted"/>
<evidence type="ECO:0000313" key="8">
    <source>
        <dbReference type="EMBL" id="OGZ19831.1"/>
    </source>
</evidence>
<dbReference type="GO" id="GO:0032259">
    <property type="term" value="P:methylation"/>
    <property type="evidence" value="ECO:0007669"/>
    <property type="project" value="UniProtKB-KW"/>
</dbReference>
<name>A0A1G2E3K1_9BACT</name>
<evidence type="ECO:0000313" key="9">
    <source>
        <dbReference type="Proteomes" id="UP000178106"/>
    </source>
</evidence>
<feature type="domain" description="SET" evidence="7">
    <location>
        <begin position="8"/>
        <end position="111"/>
    </location>
</feature>
<dbReference type="Pfam" id="PF00856">
    <property type="entry name" value="SET"/>
    <property type="match status" value="1"/>
</dbReference>
<evidence type="ECO:0000259" key="7">
    <source>
        <dbReference type="PROSITE" id="PS50280"/>
    </source>
</evidence>
<evidence type="ECO:0000256" key="1">
    <source>
        <dbReference type="ARBA" id="ARBA00004286"/>
    </source>
</evidence>
<dbReference type="InterPro" id="IPR046341">
    <property type="entry name" value="SET_dom_sf"/>
</dbReference>
<organism evidence="8 9">
    <name type="scientific">Candidatus Lloydbacteria bacterium RIFOXYC12_FULL_46_25</name>
    <dbReference type="NCBI Taxonomy" id="1798670"/>
    <lineage>
        <taxon>Bacteria</taxon>
        <taxon>Candidatus Lloydiibacteriota</taxon>
    </lineage>
</organism>
<comment type="caution">
    <text evidence="8">The sequence shown here is derived from an EMBL/GenBank/DDBJ whole genome shotgun (WGS) entry which is preliminary data.</text>
</comment>
<keyword evidence="3" id="KW-0489">Methyltransferase</keyword>
<reference evidence="8 9" key="1">
    <citation type="journal article" date="2016" name="Nat. Commun.">
        <title>Thousands of microbial genomes shed light on interconnected biogeochemical processes in an aquifer system.</title>
        <authorList>
            <person name="Anantharaman K."/>
            <person name="Brown C.T."/>
            <person name="Hug L.A."/>
            <person name="Sharon I."/>
            <person name="Castelle C.J."/>
            <person name="Probst A.J."/>
            <person name="Thomas B.C."/>
            <person name="Singh A."/>
            <person name="Wilkins M.J."/>
            <person name="Karaoz U."/>
            <person name="Brodie E.L."/>
            <person name="Williams K.H."/>
            <person name="Hubbard S.S."/>
            <person name="Banfield J.F."/>
        </authorList>
    </citation>
    <scope>NUCLEOTIDE SEQUENCE [LARGE SCALE GENOMIC DNA]</scope>
</reference>
<feature type="compositionally biased region" description="Basic residues" evidence="6">
    <location>
        <begin position="139"/>
        <end position="156"/>
    </location>
</feature>
<keyword evidence="5" id="KW-0949">S-adenosyl-L-methionine</keyword>
<dbReference type="SUPFAM" id="SSF82199">
    <property type="entry name" value="SET domain"/>
    <property type="match status" value="1"/>
</dbReference>
<keyword evidence="2" id="KW-0158">Chromosome</keyword>
<evidence type="ECO:0000256" key="5">
    <source>
        <dbReference type="ARBA" id="ARBA00022691"/>
    </source>
</evidence>
<dbReference type="AlphaFoldDB" id="A0A1G2E3K1"/>
<dbReference type="InterPro" id="IPR001214">
    <property type="entry name" value="SET_dom"/>
</dbReference>
<dbReference type="PROSITE" id="PS50280">
    <property type="entry name" value="SET"/>
    <property type="match status" value="1"/>
</dbReference>
<dbReference type="GO" id="GO:0008168">
    <property type="term" value="F:methyltransferase activity"/>
    <property type="evidence" value="ECO:0007669"/>
    <property type="project" value="UniProtKB-KW"/>
</dbReference>
<dbReference type="Gene3D" id="2.170.270.10">
    <property type="entry name" value="SET domain"/>
    <property type="match status" value="1"/>
</dbReference>